<sequence length="28" mass="3012">MCLCKNRSASTGHCLEEGECVQGTGWLV</sequence>
<reference evidence="1" key="2">
    <citation type="journal article" date="2015" name="Fish Shellfish Immunol.">
        <title>Early steps in the European eel (Anguilla anguilla)-Vibrio vulnificus interaction in the gills: Role of the RtxA13 toxin.</title>
        <authorList>
            <person name="Callol A."/>
            <person name="Pajuelo D."/>
            <person name="Ebbesson L."/>
            <person name="Teles M."/>
            <person name="MacKenzie S."/>
            <person name="Amaro C."/>
        </authorList>
    </citation>
    <scope>NUCLEOTIDE SEQUENCE</scope>
</reference>
<reference evidence="1" key="1">
    <citation type="submission" date="2014-11" db="EMBL/GenBank/DDBJ databases">
        <authorList>
            <person name="Amaro Gonzalez C."/>
        </authorList>
    </citation>
    <scope>NUCLEOTIDE SEQUENCE</scope>
</reference>
<organism evidence="1">
    <name type="scientific">Anguilla anguilla</name>
    <name type="common">European freshwater eel</name>
    <name type="synonym">Muraena anguilla</name>
    <dbReference type="NCBI Taxonomy" id="7936"/>
    <lineage>
        <taxon>Eukaryota</taxon>
        <taxon>Metazoa</taxon>
        <taxon>Chordata</taxon>
        <taxon>Craniata</taxon>
        <taxon>Vertebrata</taxon>
        <taxon>Euteleostomi</taxon>
        <taxon>Actinopterygii</taxon>
        <taxon>Neopterygii</taxon>
        <taxon>Teleostei</taxon>
        <taxon>Anguilliformes</taxon>
        <taxon>Anguillidae</taxon>
        <taxon>Anguilla</taxon>
    </lineage>
</organism>
<accession>A0A0E9VQC9</accession>
<proteinExistence type="predicted"/>
<name>A0A0E9VQC9_ANGAN</name>
<dbReference type="AlphaFoldDB" id="A0A0E9VQC9"/>
<protein>
    <submittedName>
        <fullName evidence="1">Uncharacterized protein</fullName>
    </submittedName>
</protein>
<evidence type="ECO:0000313" key="1">
    <source>
        <dbReference type="EMBL" id="JAH80272.1"/>
    </source>
</evidence>
<dbReference type="EMBL" id="GBXM01028305">
    <property type="protein sequence ID" value="JAH80272.1"/>
    <property type="molecule type" value="Transcribed_RNA"/>
</dbReference>